<evidence type="ECO:0000313" key="2">
    <source>
        <dbReference type="Proteomes" id="UP001589691"/>
    </source>
</evidence>
<comment type="caution">
    <text evidence="1">The sequence shown here is derived from an EMBL/GenBank/DDBJ whole genome shotgun (WGS) entry which is preliminary data.</text>
</comment>
<sequence>MEKGVGLARNGESRANYEFHYFGGVNEKILGCVIVNRENLNCYDAIIPSWYEEFVNEPFRCREKSPK</sequence>
<name>A0ABV5WRP8_9LACO</name>
<keyword evidence="2" id="KW-1185">Reference proteome</keyword>
<organism evidence="1 2">
    <name type="scientific">Lactiplantibacillus modestisalitolerans</name>
    <dbReference type="NCBI Taxonomy" id="1457219"/>
    <lineage>
        <taxon>Bacteria</taxon>
        <taxon>Bacillati</taxon>
        <taxon>Bacillota</taxon>
        <taxon>Bacilli</taxon>
        <taxon>Lactobacillales</taxon>
        <taxon>Lactobacillaceae</taxon>
        <taxon>Lactiplantibacillus</taxon>
    </lineage>
</organism>
<accession>A0ABV5WRP8</accession>
<evidence type="ECO:0000313" key="1">
    <source>
        <dbReference type="EMBL" id="MFB9768834.1"/>
    </source>
</evidence>
<dbReference type="Proteomes" id="UP001589691">
    <property type="component" value="Unassembled WGS sequence"/>
</dbReference>
<dbReference type="RefSeq" id="WP_379810143.1">
    <property type="nucleotide sequence ID" value="NZ_JBHLZY010000005.1"/>
</dbReference>
<dbReference type="EMBL" id="JBHLZY010000005">
    <property type="protein sequence ID" value="MFB9768834.1"/>
    <property type="molecule type" value="Genomic_DNA"/>
</dbReference>
<reference evidence="1 2" key="1">
    <citation type="submission" date="2024-09" db="EMBL/GenBank/DDBJ databases">
        <authorList>
            <person name="Sun Q."/>
            <person name="Mori K."/>
        </authorList>
    </citation>
    <scope>NUCLEOTIDE SEQUENCE [LARGE SCALE GENOMIC DNA]</scope>
    <source>
        <strain evidence="1 2">TBRC 4576</strain>
    </source>
</reference>
<proteinExistence type="predicted"/>
<gene>
    <name evidence="1" type="ORF">ACFFLI_02970</name>
</gene>
<protein>
    <submittedName>
        <fullName evidence="1">Uncharacterized protein</fullName>
    </submittedName>
</protein>